<evidence type="ECO:0000256" key="8">
    <source>
        <dbReference type="NCBIfam" id="TIGR02869"/>
    </source>
</evidence>
<evidence type="ECO:0000256" key="5">
    <source>
        <dbReference type="ARBA" id="ARBA00022801"/>
    </source>
</evidence>
<dbReference type="InterPro" id="IPR036366">
    <property type="entry name" value="PGBDSf"/>
</dbReference>
<dbReference type="InterPro" id="IPR002477">
    <property type="entry name" value="Peptidoglycan-bd-like"/>
</dbReference>
<dbReference type="GO" id="GO:0016787">
    <property type="term" value="F:hydrolase activity"/>
    <property type="evidence" value="ECO:0007669"/>
    <property type="project" value="UniProtKB-KW"/>
</dbReference>
<proteinExistence type="inferred from homology"/>
<evidence type="ECO:0000256" key="1">
    <source>
        <dbReference type="ARBA" id="ARBA00007010"/>
    </source>
</evidence>
<dbReference type="SUPFAM" id="SSF47090">
    <property type="entry name" value="PGBD-like"/>
    <property type="match status" value="1"/>
</dbReference>
<dbReference type="InterPro" id="IPR042047">
    <property type="entry name" value="SleB_dom1"/>
</dbReference>
<keyword evidence="3" id="KW-0309">Germination</keyword>
<evidence type="ECO:0000256" key="6">
    <source>
        <dbReference type="ARBA" id="ARBA00022969"/>
    </source>
</evidence>
<evidence type="ECO:0000313" key="12">
    <source>
        <dbReference type="Proteomes" id="UP000199568"/>
    </source>
</evidence>
<evidence type="ECO:0000256" key="7">
    <source>
        <dbReference type="ARBA" id="ARBA00023316"/>
    </source>
</evidence>
<dbReference type="RefSeq" id="WP_090446170.1">
    <property type="nucleotide sequence ID" value="NZ_FOHU01000019.1"/>
</dbReference>
<keyword evidence="5" id="KW-0378">Hydrolase</keyword>
<feature type="domain" description="Cell wall hydrolase SleB" evidence="10">
    <location>
        <begin position="128"/>
        <end position="225"/>
    </location>
</feature>
<keyword evidence="4" id="KW-0732">Signal</keyword>
<evidence type="ECO:0000259" key="10">
    <source>
        <dbReference type="Pfam" id="PF07486"/>
    </source>
</evidence>
<dbReference type="Pfam" id="PF01471">
    <property type="entry name" value="PG_binding_1"/>
    <property type="match status" value="1"/>
</dbReference>
<dbReference type="NCBIfam" id="TIGR02869">
    <property type="entry name" value="spore_SleB"/>
    <property type="match status" value="1"/>
</dbReference>
<dbReference type="InterPro" id="IPR036365">
    <property type="entry name" value="PGBD-like_sf"/>
</dbReference>
<evidence type="ECO:0000259" key="9">
    <source>
        <dbReference type="Pfam" id="PF01471"/>
    </source>
</evidence>
<dbReference type="Gene3D" id="6.20.240.60">
    <property type="match status" value="1"/>
</dbReference>
<comment type="similarity">
    <text evidence="1">Belongs to the SleB family.</text>
</comment>
<keyword evidence="12" id="KW-1185">Reference proteome</keyword>
<dbReference type="GO" id="GO:0009847">
    <property type="term" value="P:spore germination"/>
    <property type="evidence" value="ECO:0007669"/>
    <property type="project" value="UniProtKB-UniRule"/>
</dbReference>
<dbReference type="Proteomes" id="UP000199568">
    <property type="component" value="Unassembled WGS sequence"/>
</dbReference>
<evidence type="ECO:0000256" key="2">
    <source>
        <dbReference type="ARBA" id="ARBA00018364"/>
    </source>
</evidence>
<dbReference type="InterPro" id="IPR014224">
    <property type="entry name" value="Spore_cortex_SleB"/>
</dbReference>
<dbReference type="GO" id="GO:0071555">
    <property type="term" value="P:cell wall organization"/>
    <property type="evidence" value="ECO:0007669"/>
    <property type="project" value="UniProtKB-KW"/>
</dbReference>
<gene>
    <name evidence="11" type="ORF">SAMN05660297_03117</name>
</gene>
<evidence type="ECO:0000256" key="4">
    <source>
        <dbReference type="ARBA" id="ARBA00022729"/>
    </source>
</evidence>
<dbReference type="Gene3D" id="1.10.10.2520">
    <property type="entry name" value="Cell wall hydrolase SleB, domain 1"/>
    <property type="match status" value="1"/>
</dbReference>
<keyword evidence="7" id="KW-0961">Cell wall biogenesis/degradation</keyword>
<evidence type="ECO:0000256" key="3">
    <source>
        <dbReference type="ARBA" id="ARBA00022544"/>
    </source>
</evidence>
<organism evidence="11 12">
    <name type="scientific">Natronincola peptidivorans</name>
    <dbReference type="NCBI Taxonomy" id="426128"/>
    <lineage>
        <taxon>Bacteria</taxon>
        <taxon>Bacillati</taxon>
        <taxon>Bacillota</taxon>
        <taxon>Clostridia</taxon>
        <taxon>Peptostreptococcales</taxon>
        <taxon>Natronincolaceae</taxon>
        <taxon>Natronincola</taxon>
    </lineage>
</organism>
<feature type="domain" description="Peptidoglycan binding-like" evidence="9">
    <location>
        <begin position="36"/>
        <end position="92"/>
    </location>
</feature>
<evidence type="ECO:0000313" key="11">
    <source>
        <dbReference type="EMBL" id="SET67729.1"/>
    </source>
</evidence>
<dbReference type="InterPro" id="IPR011105">
    <property type="entry name" value="Cell_wall_hydrolase_SleB"/>
</dbReference>
<dbReference type="AlphaFoldDB" id="A0A1I0G9W6"/>
<name>A0A1I0G9W6_9FIRM</name>
<protein>
    <recommendedName>
        <fullName evidence="2 8">Spore cortex-lytic enzyme</fullName>
    </recommendedName>
</protein>
<dbReference type="GO" id="GO:0030435">
    <property type="term" value="P:sporulation resulting in formation of a cellular spore"/>
    <property type="evidence" value="ECO:0007669"/>
    <property type="project" value="UniProtKB-KW"/>
</dbReference>
<dbReference type="Gene3D" id="1.10.101.10">
    <property type="entry name" value="PGBD-like superfamily/PGBD"/>
    <property type="match status" value="1"/>
</dbReference>
<reference evidence="11 12" key="1">
    <citation type="submission" date="2016-10" db="EMBL/GenBank/DDBJ databases">
        <authorList>
            <person name="de Groot N.N."/>
        </authorList>
    </citation>
    <scope>NUCLEOTIDE SEQUENCE [LARGE SCALE GENOMIC DNA]</scope>
    <source>
        <strain evidence="11 12">DSM 18979</strain>
    </source>
</reference>
<dbReference type="STRING" id="426128.SAMN05660297_03117"/>
<sequence>MKRRKIIPLIMILIVLAVTIFVPKNTYAQNLSWGSSGAEVTELQNRLSRWGYYDGPISGTFGPQTYEAVRFFQRQNGLTVDGIVGPQTRNALGMAATASAPAAPVSRGVSRSDDVELLARTIHAESKGEPYEGQVAVGAVILNRIRSADFPNTLAGVVYQPCAFEPVKRGTINEAPNDSAYRAARDALNGWDPTGGALYFWNPATATSRWIWTRTITLRIGRHVFGN</sequence>
<dbReference type="OrthoDB" id="9785345at2"/>
<dbReference type="Pfam" id="PF07486">
    <property type="entry name" value="Hydrolase_2"/>
    <property type="match status" value="1"/>
</dbReference>
<keyword evidence="6" id="KW-0749">Sporulation</keyword>
<dbReference type="EMBL" id="FOHU01000019">
    <property type="protein sequence ID" value="SET67729.1"/>
    <property type="molecule type" value="Genomic_DNA"/>
</dbReference>
<accession>A0A1I0G9W6</accession>